<sequence>MARQLNEKETKTVKLIERILADEMRAKPEVSGMLGDLQLKPYTVGDKSVQILVVSVKEDLLRFLRKNYREFLTAMKKEFPGMVILATRNEKAPEKKGLALNRKREALLNDLCFPAVVMGRSQEVESRTEVVQNVYLDAKQSYWSDNEMKAIQCLAAQILKDKFEFKLFATE</sequence>
<proteinExistence type="predicted"/>
<keyword evidence="2" id="KW-1185">Reference proteome</keyword>
<comment type="caution">
    <text evidence="1">The sequence shown here is derived from an EMBL/GenBank/DDBJ whole genome shotgun (WGS) entry which is preliminary data.</text>
</comment>
<dbReference type="AlphaFoldDB" id="A0A1Y1S5J7"/>
<dbReference type="VEuPathDB" id="MicrosporidiaDB:ECANGB1_2244"/>
<name>A0A1Y1S5J7_9MICR</name>
<evidence type="ECO:0000313" key="2">
    <source>
        <dbReference type="Proteomes" id="UP000192639"/>
    </source>
</evidence>
<dbReference type="OrthoDB" id="1724687at2759"/>
<evidence type="ECO:0000313" key="1">
    <source>
        <dbReference type="EMBL" id="ORD93438.1"/>
    </source>
</evidence>
<dbReference type="EMBL" id="LWDP01000083">
    <property type="protein sequence ID" value="ORD93438.1"/>
    <property type="molecule type" value="Genomic_DNA"/>
</dbReference>
<protein>
    <submittedName>
        <fullName evidence="1">Uncharacterized protein</fullName>
    </submittedName>
</protein>
<reference evidence="1 2" key="1">
    <citation type="journal article" date="2017" name="Environ. Microbiol.">
        <title>Decay of the glycolytic pathway and adaptation to intranuclear parasitism within Enterocytozoonidae microsporidia.</title>
        <authorList>
            <person name="Wiredu Boakye D."/>
            <person name="Jaroenlak P."/>
            <person name="Prachumwat A."/>
            <person name="Williams T.A."/>
            <person name="Bateman K.S."/>
            <person name="Itsathitphaisarn O."/>
            <person name="Sritunyalucksana K."/>
            <person name="Paszkiewicz K.H."/>
            <person name="Moore K.A."/>
            <person name="Stentiford G.D."/>
            <person name="Williams B.A."/>
        </authorList>
    </citation>
    <scope>NUCLEOTIDE SEQUENCE [LARGE SCALE GENOMIC DNA]</scope>
    <source>
        <strain evidence="1 2">GB1</strain>
    </source>
</reference>
<organism evidence="1 2">
    <name type="scientific">Enterospora canceri</name>
    <dbReference type="NCBI Taxonomy" id="1081671"/>
    <lineage>
        <taxon>Eukaryota</taxon>
        <taxon>Fungi</taxon>
        <taxon>Fungi incertae sedis</taxon>
        <taxon>Microsporidia</taxon>
        <taxon>Enterocytozoonidae</taxon>
        <taxon>Enterospora</taxon>
    </lineage>
</organism>
<gene>
    <name evidence="1" type="ORF">ECANGB1_2244</name>
</gene>
<dbReference type="Proteomes" id="UP000192639">
    <property type="component" value="Unassembled WGS sequence"/>
</dbReference>
<accession>A0A1Y1S5J7</accession>